<name>A0A1Z4JPU0_LEPBY</name>
<dbReference type="PANTHER" id="PTHR10098:SF112">
    <property type="entry name" value="SLR0380 PROTEIN"/>
    <property type="match status" value="1"/>
</dbReference>
<proteinExistence type="predicted"/>
<evidence type="ECO:0000259" key="1">
    <source>
        <dbReference type="Pfam" id="PF12770"/>
    </source>
</evidence>
<dbReference type="Pfam" id="PF12770">
    <property type="entry name" value="CHAT"/>
    <property type="match status" value="1"/>
</dbReference>
<protein>
    <recommendedName>
        <fullName evidence="1">CHAT domain-containing protein</fullName>
    </recommendedName>
</protein>
<keyword evidence="3" id="KW-1185">Reference proteome</keyword>
<dbReference type="AlphaFoldDB" id="A0A1Z4JPU0"/>
<organism evidence="2 3">
    <name type="scientific">Leptolyngbya boryana NIES-2135</name>
    <dbReference type="NCBI Taxonomy" id="1973484"/>
    <lineage>
        <taxon>Bacteria</taxon>
        <taxon>Bacillati</taxon>
        <taxon>Cyanobacteriota</taxon>
        <taxon>Cyanophyceae</taxon>
        <taxon>Leptolyngbyales</taxon>
        <taxon>Leptolyngbyaceae</taxon>
        <taxon>Leptolyngbya group</taxon>
        <taxon>Leptolyngbya</taxon>
    </lineage>
</organism>
<evidence type="ECO:0000313" key="3">
    <source>
        <dbReference type="Proteomes" id="UP000217895"/>
    </source>
</evidence>
<dbReference type="PANTHER" id="PTHR10098">
    <property type="entry name" value="RAPSYN-RELATED"/>
    <property type="match status" value="1"/>
</dbReference>
<dbReference type="Proteomes" id="UP000217895">
    <property type="component" value="Chromosome"/>
</dbReference>
<dbReference type="PROSITE" id="PS51257">
    <property type="entry name" value="PROKAR_LIPOPROTEIN"/>
    <property type="match status" value="1"/>
</dbReference>
<reference evidence="2 3" key="1">
    <citation type="submission" date="2017-06" db="EMBL/GenBank/DDBJ databases">
        <title>Genome sequencing of cyanobaciteial culture collection at National Institute for Environmental Studies (NIES).</title>
        <authorList>
            <person name="Hirose Y."/>
            <person name="Shimura Y."/>
            <person name="Fujisawa T."/>
            <person name="Nakamura Y."/>
            <person name="Kawachi M."/>
        </authorList>
    </citation>
    <scope>NUCLEOTIDE SEQUENCE [LARGE SCALE GENOMIC DNA]</scope>
    <source>
        <strain evidence="2 3">NIES-2135</strain>
    </source>
</reference>
<accession>A0A1Z4JPU0</accession>
<evidence type="ECO:0000313" key="2">
    <source>
        <dbReference type="EMBL" id="BAY58658.1"/>
    </source>
</evidence>
<feature type="domain" description="CHAT" evidence="1">
    <location>
        <begin position="167"/>
        <end position="452"/>
    </location>
</feature>
<dbReference type="InterPro" id="IPR024983">
    <property type="entry name" value="CHAT_dom"/>
</dbReference>
<dbReference type="EMBL" id="AP018203">
    <property type="protein sequence ID" value="BAY58658.1"/>
    <property type="molecule type" value="Genomic_DNA"/>
</dbReference>
<gene>
    <name evidence="2" type="ORF">NIES2135_55310</name>
</gene>
<sequence length="454" mass="50792">MKYPQWFLPIVLVALLITVGCSHSNVTISAQEDVLAQSPSSVLKPEPDRVTEALDRSDVPEAIRQIEIRWKNQYEDYFQGKFKTQIVPAAEIARSLNQINQRTKRKSALFYAIPSANHLDLMLVTANGKPIHRRITAANRSVLTQTLQSFRMGVVRDDSDPDDYLVPGQQLYRWIVAPLEAQLRAEGINQIIFCLGSGLRSLPLAALHDGQKFLIEKYNLAIIPAFNLLDRQSRTSPNTEILAMGASTFSNKPPLPGVPIEIASITQTPWQGTSLLNQEFTLKNLRAHRQKTPYGIVHLATHAEFSSGDVNRSYIQFWDQQLKLSQLQELGLQNPPVQLLVLSACRTALGDTRAEMGFAGLAVKAGSKAAIASLWSVSDASTLMLMKEFYRALKSAPVKADALREAQIEMIQNSDRLRAQIRDRRLPEEIRALADQNLAHPYHWAAFTLIGNPW</sequence>